<dbReference type="GO" id="GO:0016592">
    <property type="term" value="C:mediator complex"/>
    <property type="evidence" value="ECO:0007669"/>
    <property type="project" value="InterPro"/>
</dbReference>
<evidence type="ECO:0000313" key="1">
    <source>
        <dbReference type="EMBL" id="KZV52664.1"/>
    </source>
</evidence>
<sequence length="117" mass="13021">MQNVIDSIDDAYQEFVKEMSSFLEAKQSCGEQPKSACSDSALERLAHTWEAFKHACDQAEGFVNHEKQRLACKCAVDDAVAASIRDEFFEDDSTTTFEEANVVVDEDDKSTELGADE</sequence>
<dbReference type="EMBL" id="KQ991027">
    <property type="protein sequence ID" value="KZV52664.1"/>
    <property type="molecule type" value="Genomic_DNA"/>
</dbReference>
<proteinExistence type="predicted"/>
<evidence type="ECO:0000313" key="2">
    <source>
        <dbReference type="Proteomes" id="UP000250235"/>
    </source>
</evidence>
<reference evidence="1 2" key="1">
    <citation type="journal article" date="2015" name="Proc. Natl. Acad. Sci. U.S.A.">
        <title>The resurrection genome of Boea hygrometrica: A blueprint for survival of dehydration.</title>
        <authorList>
            <person name="Xiao L."/>
            <person name="Yang G."/>
            <person name="Zhang L."/>
            <person name="Yang X."/>
            <person name="Zhao S."/>
            <person name="Ji Z."/>
            <person name="Zhou Q."/>
            <person name="Hu M."/>
            <person name="Wang Y."/>
            <person name="Chen M."/>
            <person name="Xu Y."/>
            <person name="Jin H."/>
            <person name="Xiao X."/>
            <person name="Hu G."/>
            <person name="Bao F."/>
            <person name="Hu Y."/>
            <person name="Wan P."/>
            <person name="Li L."/>
            <person name="Deng X."/>
            <person name="Kuang T."/>
            <person name="Xiang C."/>
            <person name="Zhu J.K."/>
            <person name="Oliver M.J."/>
            <person name="He Y."/>
        </authorList>
    </citation>
    <scope>NUCLEOTIDE SEQUENCE [LARGE SCALE GENOMIC DNA]</scope>
    <source>
        <strain evidence="2">cv. XS01</strain>
    </source>
</reference>
<dbReference type="InterPro" id="IPR033244">
    <property type="entry name" value="MED32"/>
</dbReference>
<organism evidence="1 2">
    <name type="scientific">Dorcoceras hygrometricum</name>
    <dbReference type="NCBI Taxonomy" id="472368"/>
    <lineage>
        <taxon>Eukaryota</taxon>
        <taxon>Viridiplantae</taxon>
        <taxon>Streptophyta</taxon>
        <taxon>Embryophyta</taxon>
        <taxon>Tracheophyta</taxon>
        <taxon>Spermatophyta</taxon>
        <taxon>Magnoliopsida</taxon>
        <taxon>eudicotyledons</taxon>
        <taxon>Gunneridae</taxon>
        <taxon>Pentapetalae</taxon>
        <taxon>asterids</taxon>
        <taxon>lamiids</taxon>
        <taxon>Lamiales</taxon>
        <taxon>Gesneriaceae</taxon>
        <taxon>Didymocarpoideae</taxon>
        <taxon>Trichosporeae</taxon>
        <taxon>Loxocarpinae</taxon>
        <taxon>Dorcoceras</taxon>
    </lineage>
</organism>
<dbReference type="GO" id="GO:0006355">
    <property type="term" value="P:regulation of DNA-templated transcription"/>
    <property type="evidence" value="ECO:0007669"/>
    <property type="project" value="InterPro"/>
</dbReference>
<dbReference type="GO" id="GO:0009631">
    <property type="term" value="P:cold acclimation"/>
    <property type="evidence" value="ECO:0007669"/>
    <property type="project" value="InterPro"/>
</dbReference>
<dbReference type="Proteomes" id="UP000250235">
    <property type="component" value="Unassembled WGS sequence"/>
</dbReference>
<dbReference type="PANTHER" id="PTHR35989:SF1">
    <property type="entry name" value="MEDIATOR OF RNA POLYMERASE II TRANSCRIPTION SUBUNIT 32"/>
    <property type="match status" value="1"/>
</dbReference>
<dbReference type="GO" id="GO:0048364">
    <property type="term" value="P:root development"/>
    <property type="evidence" value="ECO:0007669"/>
    <property type="project" value="InterPro"/>
</dbReference>
<name>A0A2Z7CZI7_9LAMI</name>
<keyword evidence="2" id="KW-1185">Reference proteome</keyword>
<dbReference type="PANTHER" id="PTHR35989">
    <property type="entry name" value="MEDIATOR OF RNA POLYMERASE II TRANSCRIPTION SUBUNIT 32"/>
    <property type="match status" value="1"/>
</dbReference>
<gene>
    <name evidence="1" type="ORF">F511_07057</name>
</gene>
<protein>
    <submittedName>
        <fullName evidence="1">Mediator of RNA polymerase II transcription subunit 32</fullName>
    </submittedName>
</protein>
<dbReference type="AlphaFoldDB" id="A0A2Z7CZI7"/>
<dbReference type="GO" id="GO:0010150">
    <property type="term" value="P:leaf senescence"/>
    <property type="evidence" value="ECO:0007669"/>
    <property type="project" value="InterPro"/>
</dbReference>
<accession>A0A2Z7CZI7</accession>